<evidence type="ECO:0000256" key="4">
    <source>
        <dbReference type="ARBA" id="ARBA00023163"/>
    </source>
</evidence>
<dbReference type="InterPro" id="IPR014284">
    <property type="entry name" value="RNA_pol_sigma-70_dom"/>
</dbReference>
<keyword evidence="8" id="KW-1185">Reference proteome</keyword>
<feature type="domain" description="RNA polymerase sigma factor 70 region 4 type 2" evidence="6">
    <location>
        <begin position="110"/>
        <end position="162"/>
    </location>
</feature>
<feature type="domain" description="RNA polymerase sigma-70 region 2" evidence="5">
    <location>
        <begin position="14"/>
        <end position="79"/>
    </location>
</feature>
<dbReference type="Proteomes" id="UP001410394">
    <property type="component" value="Unassembled WGS sequence"/>
</dbReference>
<dbReference type="SUPFAM" id="SSF88946">
    <property type="entry name" value="Sigma2 domain of RNA polymerase sigma factors"/>
    <property type="match status" value="1"/>
</dbReference>
<dbReference type="Gene3D" id="1.10.1740.10">
    <property type="match status" value="1"/>
</dbReference>
<dbReference type="NCBIfam" id="NF009180">
    <property type="entry name" value="PRK12528.1"/>
    <property type="match status" value="1"/>
</dbReference>
<proteinExistence type="inferred from homology"/>
<comment type="caution">
    <text evidence="7">The sequence shown here is derived from an EMBL/GenBank/DDBJ whole genome shotgun (WGS) entry which is preliminary data.</text>
</comment>
<comment type="similarity">
    <text evidence="1">Belongs to the sigma-70 factor family. ECF subfamily.</text>
</comment>
<dbReference type="Gene3D" id="1.10.10.10">
    <property type="entry name" value="Winged helix-like DNA-binding domain superfamily/Winged helix DNA-binding domain"/>
    <property type="match status" value="1"/>
</dbReference>
<keyword evidence="4" id="KW-0804">Transcription</keyword>
<dbReference type="Pfam" id="PF04542">
    <property type="entry name" value="Sigma70_r2"/>
    <property type="match status" value="1"/>
</dbReference>
<dbReference type="PANTHER" id="PTHR43133:SF63">
    <property type="entry name" value="RNA POLYMERASE SIGMA FACTOR FECI-RELATED"/>
    <property type="match status" value="1"/>
</dbReference>
<dbReference type="InterPro" id="IPR013325">
    <property type="entry name" value="RNA_pol_sigma_r2"/>
</dbReference>
<sequence>MTTAAATLDPVAELYVEHHSWLQGWLRRKLDCPQQAADLMQETFIKVLLNQAEAQIREPRAYLATIAKRLTVDLFRRQQIERSYLEALAALPEQSHPSAEDEALFKEALFELDRLLDGLGPKVKQAFLLAQCEDLSYAEIAERLGISLRSVNTYVARGMAHCCLAQL</sequence>
<evidence type="ECO:0000256" key="3">
    <source>
        <dbReference type="ARBA" id="ARBA00023082"/>
    </source>
</evidence>
<dbReference type="SUPFAM" id="SSF88659">
    <property type="entry name" value="Sigma3 and sigma4 domains of RNA polymerase sigma factors"/>
    <property type="match status" value="1"/>
</dbReference>
<protein>
    <submittedName>
        <fullName evidence="7">Sigma-70 family RNA polymerase sigma factor</fullName>
    </submittedName>
</protein>
<keyword evidence="3" id="KW-0731">Sigma factor</keyword>
<dbReference type="PANTHER" id="PTHR43133">
    <property type="entry name" value="RNA POLYMERASE ECF-TYPE SIGMA FACTO"/>
    <property type="match status" value="1"/>
</dbReference>
<evidence type="ECO:0000313" key="7">
    <source>
        <dbReference type="EMBL" id="MEN3067744.1"/>
    </source>
</evidence>
<evidence type="ECO:0000256" key="2">
    <source>
        <dbReference type="ARBA" id="ARBA00023015"/>
    </source>
</evidence>
<dbReference type="InterPro" id="IPR007627">
    <property type="entry name" value="RNA_pol_sigma70_r2"/>
</dbReference>
<gene>
    <name evidence="7" type="ORF">ABDB84_04580</name>
</gene>
<evidence type="ECO:0000256" key="1">
    <source>
        <dbReference type="ARBA" id="ARBA00010641"/>
    </source>
</evidence>
<dbReference type="InterPro" id="IPR013324">
    <property type="entry name" value="RNA_pol_sigma_r3/r4-like"/>
</dbReference>
<dbReference type="NCBIfam" id="NF007232">
    <property type="entry name" value="PRK09651.1"/>
    <property type="match status" value="1"/>
</dbReference>
<name>A0ABU9YVJ0_9RHOO</name>
<organism evidence="7 8">
    <name type="scientific">Uliginosibacterium sediminicola</name>
    <dbReference type="NCBI Taxonomy" id="2024550"/>
    <lineage>
        <taxon>Bacteria</taxon>
        <taxon>Pseudomonadati</taxon>
        <taxon>Pseudomonadota</taxon>
        <taxon>Betaproteobacteria</taxon>
        <taxon>Rhodocyclales</taxon>
        <taxon>Zoogloeaceae</taxon>
        <taxon>Uliginosibacterium</taxon>
    </lineage>
</organism>
<dbReference type="Pfam" id="PF08281">
    <property type="entry name" value="Sigma70_r4_2"/>
    <property type="match status" value="1"/>
</dbReference>
<evidence type="ECO:0000259" key="5">
    <source>
        <dbReference type="Pfam" id="PF04542"/>
    </source>
</evidence>
<keyword evidence="2" id="KW-0805">Transcription regulation</keyword>
<reference evidence="7 8" key="1">
    <citation type="journal article" date="2018" name="Int. J. Syst. Evol. Microbiol.">
        <title>Uliginosibacterium sediminicola sp. nov., isolated from freshwater sediment.</title>
        <authorList>
            <person name="Hwang W.M."/>
            <person name="Kim S.M."/>
            <person name="Kang K."/>
            <person name="Ahn T.Y."/>
        </authorList>
    </citation>
    <scope>NUCLEOTIDE SEQUENCE [LARGE SCALE GENOMIC DNA]</scope>
    <source>
        <strain evidence="7 8">M1-21</strain>
    </source>
</reference>
<dbReference type="InterPro" id="IPR036388">
    <property type="entry name" value="WH-like_DNA-bd_sf"/>
</dbReference>
<evidence type="ECO:0000313" key="8">
    <source>
        <dbReference type="Proteomes" id="UP001410394"/>
    </source>
</evidence>
<dbReference type="InterPro" id="IPR039425">
    <property type="entry name" value="RNA_pol_sigma-70-like"/>
</dbReference>
<dbReference type="InterPro" id="IPR013249">
    <property type="entry name" value="RNA_pol_sigma70_r4_t2"/>
</dbReference>
<evidence type="ECO:0000259" key="6">
    <source>
        <dbReference type="Pfam" id="PF08281"/>
    </source>
</evidence>
<accession>A0ABU9YVJ0</accession>
<dbReference type="EMBL" id="JBDIVE010000002">
    <property type="protein sequence ID" value="MEN3067744.1"/>
    <property type="molecule type" value="Genomic_DNA"/>
</dbReference>
<dbReference type="NCBIfam" id="TIGR02937">
    <property type="entry name" value="sigma70-ECF"/>
    <property type="match status" value="1"/>
</dbReference>
<dbReference type="RefSeq" id="WP_345918510.1">
    <property type="nucleotide sequence ID" value="NZ_JBDIVE010000002.1"/>
</dbReference>